<feature type="coiled-coil region" evidence="1">
    <location>
        <begin position="1205"/>
        <end position="1238"/>
    </location>
</feature>
<dbReference type="InParanoid" id="E3N2M6"/>
<dbReference type="SMART" id="SM00194">
    <property type="entry name" value="PTPc"/>
    <property type="match status" value="1"/>
</dbReference>
<feature type="region of interest" description="Disordered" evidence="2">
    <location>
        <begin position="810"/>
        <end position="891"/>
    </location>
</feature>
<protein>
    <recommendedName>
        <fullName evidence="4">Tyrosine-protein phosphatase domain-containing protein</fullName>
    </recommendedName>
</protein>
<evidence type="ECO:0000313" key="6">
    <source>
        <dbReference type="Proteomes" id="UP000008281"/>
    </source>
</evidence>
<dbReference type="InterPro" id="IPR003595">
    <property type="entry name" value="Tyr_Pase_cat"/>
</dbReference>
<dbReference type="PROSITE" id="PS50055">
    <property type="entry name" value="TYR_PHOSPHATASE_PTP"/>
    <property type="match status" value="1"/>
</dbReference>
<dbReference type="HOGENOM" id="CLU_002807_0_0_1"/>
<evidence type="ECO:0000256" key="3">
    <source>
        <dbReference type="SAM" id="SignalP"/>
    </source>
</evidence>
<dbReference type="EMBL" id="DS268514">
    <property type="protein sequence ID" value="EFO84261.1"/>
    <property type="molecule type" value="Genomic_DNA"/>
</dbReference>
<dbReference type="GO" id="GO:0004725">
    <property type="term" value="F:protein tyrosine phosphatase activity"/>
    <property type="evidence" value="ECO:0007669"/>
    <property type="project" value="InterPro"/>
</dbReference>
<dbReference type="Proteomes" id="UP000008281">
    <property type="component" value="Unassembled WGS sequence"/>
</dbReference>
<dbReference type="Gene3D" id="3.90.190.10">
    <property type="entry name" value="Protein tyrosine phosphatase superfamily"/>
    <property type="match status" value="1"/>
</dbReference>
<accession>E3N2M6</accession>
<keyword evidence="1" id="KW-0175">Coiled coil</keyword>
<sequence>MFLKNNALIAIACIGLLALSATITNHEKTAPPDNIQILLDRTSPFARISNGITLQTGLINGSINFDEAIAEILNFGPVKMSDVTGFKPDTVNALIAKLTEVRGTIDSTQETLDAEKQVLAFDKIRKGSNVSEKLEVTKKMQGYFTDVATFSTDFNFTSVADLAERFKEFSEGLDGIQKVSSTKELQERVTAQLAFIKVINNFDNISNKMATVSVELKKYESVQTGVEKLKPFQTFIDIMKSRGKSVAFDKVQSNLKTFLDLVSVHKAAENPLTSIRNLVIARLFPLRADRKHTSGFPNGYSDIEKLMSDLQDSNLQKTLKSPLNQLNDGLKPLLMIPYKIAEVNKKFETLKSPDFIWQLESLVALWSKISVTKEEKDNVFTAYKASVTAIPDTILDPLKTYLKQIQQFSTSTSTLSDLTTNSEEFKNALKEFKSQLTFADIKKPTETEVPEVMKNLRDTKALEKFVPIYQKMSEKIKNVTGIDYQGAAKNINRASLITFLGTQEVKDELNQQENIQKLGKGAEQVSVGIRMISQLRDFNKDPKPLSELKTIVAAISEVSAEMKKLGGVVGEMKTMSSTKEVAELNKFKDNNPEAFLKVMHGIHKAWEFLKEKKSLEKLQQADGVLKTEVGKLTDPNLKNEVLSSWGDLKTLEDGMKQVESVNSKLDMSKSKSIHDDSRVLEEFKSIEDVVFDGENKKKALGLLALNNLNTPSGAEESINNLESLDLKFSKFKSSFASARAAFENFYSVLGSFLNPDVDLPNQSIRSSTEGAAAAGPNWQLIGGCVVGALIFIVFVIVGWNKRWCRKPPPNDVEEGDETTPPESIIPNNDGDKHKKEESWGKDSKSSKPVKPKDNTTTDALKKGSKNDEKAGQKVDKTRTETEDAEEAKQDELNPTFVVKDKEKLVKHMKAHSDLGPDDVYKIAFNSLEGERMKSMSHDFVKEAQKILPKEKQRQFKYSPVNKIRVPKDKTTSKRIPIHATEMIGHNKRVVITQAPQKGDKSGIMLDTCEDYLNMIINTEATLGIVIMEMNELEDETFHNYIPKKVGQSLTIGNHQIRMASETDVFPGLNEKHIITRELEITDKSGKTRALTLYQYIMWPAKNIPQVNHASIYLLFQKVKRTETPVIVHSMNGTDRAMALVGMFMTFDYFAEAPNSRVMADVLPWLRRYRPGCIRYISMMMWLHMGITYIYIQEHIEIEHDRQAALKKYEKNYEIMYEMRNNLEKMPEMEKDRRELQKKTTGQPAIPFEF</sequence>
<dbReference type="SMART" id="SM00404">
    <property type="entry name" value="PTPc_motif"/>
    <property type="match status" value="1"/>
</dbReference>
<evidence type="ECO:0000256" key="1">
    <source>
        <dbReference type="SAM" id="Coils"/>
    </source>
</evidence>
<keyword evidence="6" id="KW-1185">Reference proteome</keyword>
<dbReference type="InterPro" id="IPR000242">
    <property type="entry name" value="PTP_cat"/>
</dbReference>
<dbReference type="PANTHER" id="PTHR32525">
    <property type="entry name" value="PROTEIN-TYROSINE-PHOSPHATASE"/>
    <property type="match status" value="1"/>
</dbReference>
<name>E3N2M6_CAERE</name>
<gene>
    <name evidence="5" type="ORF">CRE_15605</name>
</gene>
<dbReference type="PANTHER" id="PTHR32525:SF1">
    <property type="entry name" value="DOMAIN OF UNKNOWN FUNCTION WSN DOMAIN-CONTAINING PROTEIN-RELATED"/>
    <property type="match status" value="1"/>
</dbReference>
<dbReference type="Pfam" id="PF02206">
    <property type="entry name" value="WSN"/>
    <property type="match status" value="1"/>
</dbReference>
<evidence type="ECO:0000259" key="4">
    <source>
        <dbReference type="PROSITE" id="PS50055"/>
    </source>
</evidence>
<feature type="chain" id="PRO_5003177848" description="Tyrosine-protein phosphatase domain-containing protein" evidence="3">
    <location>
        <begin position="23"/>
        <end position="1249"/>
    </location>
</feature>
<evidence type="ECO:0000313" key="5">
    <source>
        <dbReference type="EMBL" id="EFO84261.1"/>
    </source>
</evidence>
<feature type="domain" description="Tyrosine-protein phosphatase" evidence="4">
    <location>
        <begin position="920"/>
        <end position="1189"/>
    </location>
</feature>
<dbReference type="SMART" id="SM00453">
    <property type="entry name" value="WSN"/>
    <property type="match status" value="1"/>
</dbReference>
<dbReference type="AlphaFoldDB" id="E3N2M6"/>
<dbReference type="Pfam" id="PF00102">
    <property type="entry name" value="Y_phosphatase"/>
    <property type="match status" value="1"/>
</dbReference>
<feature type="signal peptide" evidence="3">
    <location>
        <begin position="1"/>
        <end position="22"/>
    </location>
</feature>
<dbReference type="InterPro" id="IPR029021">
    <property type="entry name" value="Prot-tyrosine_phosphatase-like"/>
</dbReference>
<dbReference type="STRING" id="31234.E3N2M6"/>
<reference evidence="5" key="1">
    <citation type="submission" date="2007-07" db="EMBL/GenBank/DDBJ databases">
        <title>PCAP assembly of the Caenorhabditis remanei genome.</title>
        <authorList>
            <consortium name="The Caenorhabditis remanei Sequencing Consortium"/>
            <person name="Wilson R.K."/>
        </authorList>
    </citation>
    <scope>NUCLEOTIDE SEQUENCE [LARGE SCALE GENOMIC DNA]</scope>
    <source>
        <strain evidence="5">PB4641</strain>
    </source>
</reference>
<proteinExistence type="predicted"/>
<dbReference type="SUPFAM" id="SSF52799">
    <property type="entry name" value="(Phosphotyrosine protein) phosphatases II"/>
    <property type="match status" value="1"/>
</dbReference>
<keyword evidence="3" id="KW-0732">Signal</keyword>
<organism evidence="6">
    <name type="scientific">Caenorhabditis remanei</name>
    <name type="common">Caenorhabditis vulgaris</name>
    <dbReference type="NCBI Taxonomy" id="31234"/>
    <lineage>
        <taxon>Eukaryota</taxon>
        <taxon>Metazoa</taxon>
        <taxon>Ecdysozoa</taxon>
        <taxon>Nematoda</taxon>
        <taxon>Chromadorea</taxon>
        <taxon>Rhabditida</taxon>
        <taxon>Rhabditina</taxon>
        <taxon>Rhabditomorpha</taxon>
        <taxon>Rhabditoidea</taxon>
        <taxon>Rhabditidae</taxon>
        <taxon>Peloderinae</taxon>
        <taxon>Caenorhabditis</taxon>
    </lineage>
</organism>
<evidence type="ECO:0000256" key="2">
    <source>
        <dbReference type="SAM" id="MobiDB-lite"/>
    </source>
</evidence>
<dbReference type="InterPro" id="IPR003125">
    <property type="entry name" value="WSN"/>
</dbReference>
<feature type="compositionally biased region" description="Basic and acidic residues" evidence="2">
    <location>
        <begin position="829"/>
        <end position="891"/>
    </location>
</feature>